<dbReference type="GO" id="GO:0031419">
    <property type="term" value="F:cobalamin binding"/>
    <property type="evidence" value="ECO:0007669"/>
    <property type="project" value="InterPro"/>
</dbReference>
<dbReference type="InterPro" id="IPR006099">
    <property type="entry name" value="MeMalonylCoA_mutase_a/b_cat"/>
</dbReference>
<dbReference type="InterPro" id="IPR016176">
    <property type="entry name" value="Cbl-dep_enz_cat"/>
</dbReference>
<dbReference type="InterPro" id="IPR006098">
    <property type="entry name" value="MMCoA_mutase_a_cat"/>
</dbReference>
<keyword evidence="1" id="KW-0413">Isomerase</keyword>
<evidence type="ECO:0000256" key="1">
    <source>
        <dbReference type="ARBA" id="ARBA00023235"/>
    </source>
</evidence>
<evidence type="ECO:0000313" key="3">
    <source>
        <dbReference type="EMBL" id="SVA50474.1"/>
    </source>
</evidence>
<dbReference type="SUPFAM" id="SSF51703">
    <property type="entry name" value="Cobalamin (vitamin B12)-dependent enzymes"/>
    <property type="match status" value="1"/>
</dbReference>
<dbReference type="PANTHER" id="PTHR48101">
    <property type="entry name" value="METHYLMALONYL-COA MUTASE, MITOCHONDRIAL-RELATED"/>
    <property type="match status" value="1"/>
</dbReference>
<dbReference type="GO" id="GO:0004494">
    <property type="term" value="F:methylmalonyl-CoA mutase activity"/>
    <property type="evidence" value="ECO:0007669"/>
    <property type="project" value="InterPro"/>
</dbReference>
<organism evidence="3">
    <name type="scientific">marine metagenome</name>
    <dbReference type="NCBI Taxonomy" id="408172"/>
    <lineage>
        <taxon>unclassified sequences</taxon>
        <taxon>metagenomes</taxon>
        <taxon>ecological metagenomes</taxon>
    </lineage>
</organism>
<reference evidence="3" key="1">
    <citation type="submission" date="2018-05" db="EMBL/GenBank/DDBJ databases">
        <authorList>
            <person name="Lanie J.A."/>
            <person name="Ng W.-L."/>
            <person name="Kazmierczak K.M."/>
            <person name="Andrzejewski T.M."/>
            <person name="Davidsen T.M."/>
            <person name="Wayne K.J."/>
            <person name="Tettelin H."/>
            <person name="Glass J.I."/>
            <person name="Rusch D."/>
            <person name="Podicherti R."/>
            <person name="Tsui H.-C.T."/>
            <person name="Winkler M.E."/>
        </authorList>
    </citation>
    <scope>NUCLEOTIDE SEQUENCE</scope>
</reference>
<dbReference type="NCBIfam" id="TIGR00641">
    <property type="entry name" value="acid_CoA_mut_N"/>
    <property type="match status" value="1"/>
</dbReference>
<feature type="domain" description="Methylmalonyl-CoA mutase alpha/beta chain catalytic" evidence="2">
    <location>
        <begin position="3"/>
        <end position="493"/>
    </location>
</feature>
<accession>A0A381WDE6</accession>
<gene>
    <name evidence="3" type="ORF">METZ01_LOCUS103328</name>
</gene>
<evidence type="ECO:0000259" key="2">
    <source>
        <dbReference type="Pfam" id="PF01642"/>
    </source>
</evidence>
<name>A0A381WDE6_9ZZZZ</name>
<dbReference type="Pfam" id="PF01642">
    <property type="entry name" value="MM_CoA_mutase"/>
    <property type="match status" value="1"/>
</dbReference>
<protein>
    <recommendedName>
        <fullName evidence="2">Methylmalonyl-CoA mutase alpha/beta chain catalytic domain-containing protein</fullName>
    </recommendedName>
</protein>
<proteinExistence type="predicted"/>
<dbReference type="Gene3D" id="3.20.20.240">
    <property type="entry name" value="Methylmalonyl-CoA mutase"/>
    <property type="match status" value="1"/>
</dbReference>
<dbReference type="PANTHER" id="PTHR48101:SF1">
    <property type="entry name" value="METHYLMALONYL-COA MUTASE, LARGE SUBUNIT"/>
    <property type="match status" value="1"/>
</dbReference>
<dbReference type="EMBL" id="UINC01011435">
    <property type="protein sequence ID" value="SVA50474.1"/>
    <property type="molecule type" value="Genomic_DNA"/>
</dbReference>
<dbReference type="AlphaFoldDB" id="A0A381WDE6"/>
<sequence>MKKEDPGKYPFTRGLYSDMYRKKLWTMRQYAGFTTAEESNKRFQYLLDHGVTGLSVAFDLPTQIGYDSDNPMAEGEVGKVGVPVTSRREIGLLFDNMPLDKVSVSMTINSTAATLLALYIVTAEERGFSASKLRGTIQNDILKEFIARGTYIYPPEHSMRLVTDIFEFCSNHIPNWNTISISGYHIREAGSTAAQELAFTIADGIAYVQTAVDRGFDCNKFGKRLSFFFNAHNDFLTEIAKFRAARKLWATIMKERFGVTNEKALHCRFHVQTGGSTLAAQQIENNVVRTTIQAMSAVLGGAQSLHTNSKDEALGLPTDENVRLALRTQQIIAYESGITNHPDPLAGSYVIEELTDKLESDARQLIQEIDNLGGAVKAIEAGWIQNQIARSAYDYQQKVDSKKHIVVGINRFQEDTARELDLQSIDTDAVKEQIKAVKKFKQERDNNQVKNYLDKLETGARGNDNLLPLIIKCVKNDCTMGEIADTLRSVFGEYNPTF</sequence>